<dbReference type="Proteomes" id="UP001595660">
    <property type="component" value="Unassembled WGS sequence"/>
</dbReference>
<gene>
    <name evidence="1" type="ORF">ACFOKC_14645</name>
</gene>
<dbReference type="PROSITE" id="PS51257">
    <property type="entry name" value="PROKAR_LIPOPROTEIN"/>
    <property type="match status" value="1"/>
</dbReference>
<dbReference type="InterPro" id="IPR006311">
    <property type="entry name" value="TAT_signal"/>
</dbReference>
<reference evidence="1 2" key="1">
    <citation type="journal article" date="2019" name="Int. J. Syst. Evol. Microbiol.">
        <title>The Global Catalogue of Microorganisms (GCM) 10K type strain sequencing project: providing services to taxonomists for standard genome sequencing and annotation.</title>
        <authorList>
            <consortium name="The Broad Institute Genomics Platform"/>
            <consortium name="The Broad Institute Genome Sequencing Center for Infectious Disease"/>
            <person name="Wu L."/>
            <person name="Ma J."/>
        </authorList>
    </citation>
    <scope>NUCLEOTIDE SEQUENCE [LARGE SCALE GENOMIC DNA]</scope>
    <source>
        <strain evidence="1 2">CGMCC 1.12562</strain>
    </source>
</reference>
<name>A0ABD5NHS9_9EURY</name>
<sequence>MNEPSRRAFLASAAIAVSGCSALPGGSRTTATLERLHVANRDIRAHTVHLYVEYDDHDPMVWRTLDLGPPDGERPSEVTVDYDWPDDPGHYTIRARTDDHRNWEAFTDITDEDCTTFELDVLEGGSLLGTTPSEAACPLDES</sequence>
<dbReference type="GeneID" id="69118019"/>
<organism evidence="1 2">
    <name type="scientific">Halobacterium litoreum</name>
    <dbReference type="NCBI Taxonomy" id="2039234"/>
    <lineage>
        <taxon>Archaea</taxon>
        <taxon>Methanobacteriati</taxon>
        <taxon>Methanobacteriota</taxon>
        <taxon>Stenosarchaea group</taxon>
        <taxon>Halobacteria</taxon>
        <taxon>Halobacteriales</taxon>
        <taxon>Halobacteriaceae</taxon>
        <taxon>Halobacterium</taxon>
    </lineage>
</organism>
<keyword evidence="2" id="KW-1185">Reference proteome</keyword>
<protein>
    <recommendedName>
        <fullName evidence="3">Tat (Twin-arginine translocation) pathway signal sequence</fullName>
    </recommendedName>
</protein>
<comment type="caution">
    <text evidence="1">The sequence shown here is derived from an EMBL/GenBank/DDBJ whole genome shotgun (WGS) entry which is preliminary data.</text>
</comment>
<evidence type="ECO:0008006" key="3">
    <source>
        <dbReference type="Google" id="ProtNLM"/>
    </source>
</evidence>
<dbReference type="RefSeq" id="WP_232569436.1">
    <property type="nucleotide sequence ID" value="NZ_CP089466.1"/>
</dbReference>
<dbReference type="EMBL" id="JBHRWN010000002">
    <property type="protein sequence ID" value="MFC3478968.1"/>
    <property type="molecule type" value="Genomic_DNA"/>
</dbReference>
<accession>A0ABD5NHS9</accession>
<dbReference type="AlphaFoldDB" id="A0ABD5NHS9"/>
<evidence type="ECO:0000313" key="2">
    <source>
        <dbReference type="Proteomes" id="UP001595660"/>
    </source>
</evidence>
<proteinExistence type="predicted"/>
<dbReference type="PROSITE" id="PS51318">
    <property type="entry name" value="TAT"/>
    <property type="match status" value="1"/>
</dbReference>
<evidence type="ECO:0000313" key="1">
    <source>
        <dbReference type="EMBL" id="MFC3478968.1"/>
    </source>
</evidence>